<feature type="domain" description="CHK kinase-like" evidence="1">
    <location>
        <begin position="128"/>
        <end position="323"/>
    </location>
</feature>
<keyword evidence="3" id="KW-1185">Reference proteome</keyword>
<dbReference type="InterPro" id="IPR011009">
    <property type="entry name" value="Kinase-like_dom_sf"/>
</dbReference>
<evidence type="ECO:0000259" key="1">
    <source>
        <dbReference type="SMART" id="SM00587"/>
    </source>
</evidence>
<proteinExistence type="predicted"/>
<dbReference type="Proteomes" id="UP000410492">
    <property type="component" value="Unassembled WGS sequence"/>
</dbReference>
<dbReference type="AlphaFoldDB" id="A0A653C8U8"/>
<gene>
    <name evidence="2" type="ORF">CALMAC_LOCUS7170</name>
</gene>
<dbReference type="Pfam" id="PF02958">
    <property type="entry name" value="EcKL"/>
    <property type="match status" value="1"/>
</dbReference>
<dbReference type="SMART" id="SM00587">
    <property type="entry name" value="CHK"/>
    <property type="match status" value="1"/>
</dbReference>
<dbReference type="EMBL" id="CAACVG010007231">
    <property type="protein sequence ID" value="VEN44337.1"/>
    <property type="molecule type" value="Genomic_DNA"/>
</dbReference>
<dbReference type="InterPro" id="IPR004119">
    <property type="entry name" value="EcKL"/>
</dbReference>
<evidence type="ECO:0000313" key="3">
    <source>
        <dbReference type="Proteomes" id="UP000410492"/>
    </source>
</evidence>
<sequence>MSACLPEVVQKTLERIAEAAAASKGDVNREIRVVKKSNSEIGCSCNIVAEGAGGGRLDTFYVKYLDFGLKFSDESLVYFNNETIFYGEIVPLFAKILEGLTDKHESELDFAPKCYEVGYLTDKTEPYIIMEDLLTRGYSPFEEKELTVEEARMVLEELGRFHAFSFAARERYPAEFIEMTGRLTEVLFSKETRMASGKFFIHAIHDALKLAKQSFPPNSAYVEKLALYTLNVFETMIEVLEGTEDDYNYKVVTHGDLWPNNVVYNRNNDGKIAFLDFHACRLSSPVHDLQLLLLVGLDTSTRRRHGPDLILSYHRALCRHLERLGMDPVRTFPYSALERQLTDQSRFAMGVALAGLPLFLAEEAATKTAAAKARNVEELFKVLRDNKSTRCKSKMLEILVDMVDQGYL</sequence>
<name>A0A653C8U8_CALMS</name>
<reference evidence="2 3" key="1">
    <citation type="submission" date="2019-01" db="EMBL/GenBank/DDBJ databases">
        <authorList>
            <person name="Sayadi A."/>
        </authorList>
    </citation>
    <scope>NUCLEOTIDE SEQUENCE [LARGE SCALE GENOMIC DNA]</scope>
</reference>
<dbReference type="SUPFAM" id="SSF56112">
    <property type="entry name" value="Protein kinase-like (PK-like)"/>
    <property type="match status" value="1"/>
</dbReference>
<accession>A0A653C8U8</accession>
<dbReference type="OrthoDB" id="8250698at2759"/>
<protein>
    <recommendedName>
        <fullName evidence="1">CHK kinase-like domain-containing protein</fullName>
    </recommendedName>
</protein>
<dbReference type="PANTHER" id="PTHR11012:SF30">
    <property type="entry name" value="PROTEIN KINASE-LIKE DOMAIN-CONTAINING"/>
    <property type="match status" value="1"/>
</dbReference>
<dbReference type="InterPro" id="IPR015897">
    <property type="entry name" value="CHK_kinase-like"/>
</dbReference>
<dbReference type="Gene3D" id="3.90.1200.10">
    <property type="match status" value="1"/>
</dbReference>
<dbReference type="PANTHER" id="PTHR11012">
    <property type="entry name" value="PROTEIN KINASE-LIKE DOMAIN-CONTAINING"/>
    <property type="match status" value="1"/>
</dbReference>
<organism evidence="2 3">
    <name type="scientific">Callosobruchus maculatus</name>
    <name type="common">Southern cowpea weevil</name>
    <name type="synonym">Pulse bruchid</name>
    <dbReference type="NCBI Taxonomy" id="64391"/>
    <lineage>
        <taxon>Eukaryota</taxon>
        <taxon>Metazoa</taxon>
        <taxon>Ecdysozoa</taxon>
        <taxon>Arthropoda</taxon>
        <taxon>Hexapoda</taxon>
        <taxon>Insecta</taxon>
        <taxon>Pterygota</taxon>
        <taxon>Neoptera</taxon>
        <taxon>Endopterygota</taxon>
        <taxon>Coleoptera</taxon>
        <taxon>Polyphaga</taxon>
        <taxon>Cucujiformia</taxon>
        <taxon>Chrysomeloidea</taxon>
        <taxon>Chrysomelidae</taxon>
        <taxon>Bruchinae</taxon>
        <taxon>Bruchini</taxon>
        <taxon>Callosobruchus</taxon>
    </lineage>
</organism>
<evidence type="ECO:0000313" key="2">
    <source>
        <dbReference type="EMBL" id="VEN44337.1"/>
    </source>
</evidence>